<evidence type="ECO:0000256" key="4">
    <source>
        <dbReference type="PROSITE-ProRule" id="PRU00146"/>
    </source>
</evidence>
<dbReference type="InterPro" id="IPR011011">
    <property type="entry name" value="Znf_FYVE_PHD"/>
</dbReference>
<dbReference type="Gramene" id="GBG83688">
    <property type="protein sequence ID" value="GBG83688"/>
    <property type="gene ID" value="CBR_g37489"/>
</dbReference>
<gene>
    <name evidence="7" type="ORF">CBR_g37489</name>
</gene>
<evidence type="ECO:0000256" key="3">
    <source>
        <dbReference type="ARBA" id="ARBA00022833"/>
    </source>
</evidence>
<accession>A0A388LMZ3</accession>
<evidence type="ECO:0000256" key="5">
    <source>
        <dbReference type="SAM" id="MobiDB-lite"/>
    </source>
</evidence>
<dbReference type="EMBL" id="BFEA01000447">
    <property type="protein sequence ID" value="GBG83688.1"/>
    <property type="molecule type" value="Genomic_DNA"/>
</dbReference>
<dbReference type="PROSITE" id="PS50016">
    <property type="entry name" value="ZF_PHD_2"/>
    <property type="match status" value="1"/>
</dbReference>
<dbReference type="STRING" id="69332.A0A388LMZ3"/>
<dbReference type="InterPro" id="IPR019787">
    <property type="entry name" value="Znf_PHD-finger"/>
</dbReference>
<keyword evidence="2 4" id="KW-0863">Zinc-finger</keyword>
<dbReference type="InterPro" id="IPR013083">
    <property type="entry name" value="Znf_RING/FYVE/PHD"/>
</dbReference>
<evidence type="ECO:0000313" key="8">
    <source>
        <dbReference type="Proteomes" id="UP000265515"/>
    </source>
</evidence>
<feature type="compositionally biased region" description="Basic and acidic residues" evidence="5">
    <location>
        <begin position="115"/>
        <end position="135"/>
    </location>
</feature>
<dbReference type="SMART" id="SM00249">
    <property type="entry name" value="PHD"/>
    <property type="match status" value="1"/>
</dbReference>
<evidence type="ECO:0000256" key="1">
    <source>
        <dbReference type="ARBA" id="ARBA00022723"/>
    </source>
</evidence>
<sequence length="237" mass="27029">MKMTQLCSNPHCKRTSPGDGPTCRWHVRNYGSEEEPKNVTLCNACKINFDQGKYCPFCVQIYREKDPDSFDGKEWVGCDNRSCRRWVHVECEIKAGHSVDSSAFYLCPTCRETTQDLGDRRRPSRQAHSEARSVEEDAGGDIQMEDVSVKGGSPSNRIPRRPLRVDLSRLETSSLRKYKKVYKLRDVAGGCKKMLAVLTFAEAMKINPANMEIAVVQPQLLIGLRREWEAEKGKRRE</sequence>
<feature type="region of interest" description="Disordered" evidence="5">
    <location>
        <begin position="115"/>
        <end position="160"/>
    </location>
</feature>
<proteinExistence type="predicted"/>
<dbReference type="SUPFAM" id="SSF57903">
    <property type="entry name" value="FYVE/PHD zinc finger"/>
    <property type="match status" value="1"/>
</dbReference>
<dbReference type="InterPro" id="IPR001965">
    <property type="entry name" value="Znf_PHD"/>
</dbReference>
<dbReference type="PANTHER" id="PTHR34451:SF7">
    <property type="entry name" value="PHD FINGER FAMILY PROTEIN"/>
    <property type="match status" value="1"/>
</dbReference>
<evidence type="ECO:0000313" key="7">
    <source>
        <dbReference type="EMBL" id="GBG83688.1"/>
    </source>
</evidence>
<keyword evidence="1" id="KW-0479">Metal-binding</keyword>
<evidence type="ECO:0000259" key="6">
    <source>
        <dbReference type="PROSITE" id="PS50016"/>
    </source>
</evidence>
<dbReference type="Proteomes" id="UP000265515">
    <property type="component" value="Unassembled WGS sequence"/>
</dbReference>
<dbReference type="AlphaFoldDB" id="A0A388LMZ3"/>
<keyword evidence="8" id="KW-1185">Reference proteome</keyword>
<evidence type="ECO:0000256" key="2">
    <source>
        <dbReference type="ARBA" id="ARBA00022771"/>
    </source>
</evidence>
<dbReference type="OMA" id="FDQGKYC"/>
<reference evidence="7 8" key="1">
    <citation type="journal article" date="2018" name="Cell">
        <title>The Chara Genome: Secondary Complexity and Implications for Plant Terrestrialization.</title>
        <authorList>
            <person name="Nishiyama T."/>
            <person name="Sakayama H."/>
            <person name="Vries J.D."/>
            <person name="Buschmann H."/>
            <person name="Saint-Marcoux D."/>
            <person name="Ullrich K.K."/>
            <person name="Haas F.B."/>
            <person name="Vanderstraeten L."/>
            <person name="Becker D."/>
            <person name="Lang D."/>
            <person name="Vosolsobe S."/>
            <person name="Rombauts S."/>
            <person name="Wilhelmsson P.K.I."/>
            <person name="Janitza P."/>
            <person name="Kern R."/>
            <person name="Heyl A."/>
            <person name="Rumpler F."/>
            <person name="Villalobos L.I.A.C."/>
            <person name="Clay J.M."/>
            <person name="Skokan R."/>
            <person name="Toyoda A."/>
            <person name="Suzuki Y."/>
            <person name="Kagoshima H."/>
            <person name="Schijlen E."/>
            <person name="Tajeshwar N."/>
            <person name="Catarino B."/>
            <person name="Hetherington A.J."/>
            <person name="Saltykova A."/>
            <person name="Bonnot C."/>
            <person name="Breuninger H."/>
            <person name="Symeonidi A."/>
            <person name="Radhakrishnan G.V."/>
            <person name="Van Nieuwerburgh F."/>
            <person name="Deforce D."/>
            <person name="Chang C."/>
            <person name="Karol K.G."/>
            <person name="Hedrich R."/>
            <person name="Ulvskov P."/>
            <person name="Glockner G."/>
            <person name="Delwiche C.F."/>
            <person name="Petrasek J."/>
            <person name="Van de Peer Y."/>
            <person name="Friml J."/>
            <person name="Beilby M."/>
            <person name="Dolan L."/>
            <person name="Kohara Y."/>
            <person name="Sugano S."/>
            <person name="Fujiyama A."/>
            <person name="Delaux P.-M."/>
            <person name="Quint M."/>
            <person name="TheiBen G."/>
            <person name="Hagemann M."/>
            <person name="Harholt J."/>
            <person name="Dunand C."/>
            <person name="Zachgo S."/>
            <person name="Langdale J."/>
            <person name="Maumus F."/>
            <person name="Straeten D.V.D."/>
            <person name="Gould S.B."/>
            <person name="Rensing S.A."/>
        </authorList>
    </citation>
    <scope>NUCLEOTIDE SEQUENCE [LARGE SCALE GENOMIC DNA]</scope>
    <source>
        <strain evidence="7 8">S276</strain>
    </source>
</reference>
<comment type="caution">
    <text evidence="7">The sequence shown here is derived from an EMBL/GenBank/DDBJ whole genome shotgun (WGS) entry which is preliminary data.</text>
</comment>
<dbReference type="Gene3D" id="3.30.40.10">
    <property type="entry name" value="Zinc/RING finger domain, C3HC4 (zinc finger)"/>
    <property type="match status" value="1"/>
</dbReference>
<organism evidence="7 8">
    <name type="scientific">Chara braunii</name>
    <name type="common">Braun's stonewort</name>
    <dbReference type="NCBI Taxonomy" id="69332"/>
    <lineage>
        <taxon>Eukaryota</taxon>
        <taxon>Viridiplantae</taxon>
        <taxon>Streptophyta</taxon>
        <taxon>Charophyceae</taxon>
        <taxon>Charales</taxon>
        <taxon>Characeae</taxon>
        <taxon>Chara</taxon>
    </lineage>
</organism>
<dbReference type="GO" id="GO:0008270">
    <property type="term" value="F:zinc ion binding"/>
    <property type="evidence" value="ECO:0007669"/>
    <property type="project" value="UniProtKB-KW"/>
</dbReference>
<dbReference type="OrthoDB" id="510958at2759"/>
<protein>
    <recommendedName>
        <fullName evidence="6">PHD-type domain-containing protein</fullName>
    </recommendedName>
</protein>
<dbReference type="InterPro" id="IPR019786">
    <property type="entry name" value="Zinc_finger_PHD-type_CS"/>
</dbReference>
<dbReference type="PANTHER" id="PTHR34451">
    <property type="entry name" value="PHD FINGER FAMILY PROTEIN"/>
    <property type="match status" value="1"/>
</dbReference>
<name>A0A388LMZ3_CHABU</name>
<dbReference type="InterPro" id="IPR038291">
    <property type="entry name" value="SAP30_C_sf"/>
</dbReference>
<dbReference type="Gene3D" id="6.10.160.20">
    <property type="match status" value="1"/>
</dbReference>
<feature type="domain" description="PHD-type" evidence="6">
    <location>
        <begin position="52"/>
        <end position="113"/>
    </location>
</feature>
<dbReference type="PROSITE" id="PS01359">
    <property type="entry name" value="ZF_PHD_1"/>
    <property type="match status" value="1"/>
</dbReference>
<keyword evidence="3" id="KW-0862">Zinc</keyword>